<dbReference type="PROSITE" id="PS50026">
    <property type="entry name" value="EGF_3"/>
    <property type="match status" value="3"/>
</dbReference>
<reference evidence="10" key="1">
    <citation type="submission" date="2015-08" db="UniProtKB">
        <authorList>
            <consortium name="WormBaseParasite"/>
        </authorList>
    </citation>
    <scope>IDENTIFICATION</scope>
</reference>
<dbReference type="InterPro" id="IPR006582">
    <property type="entry name" value="MD_domain"/>
</dbReference>
<feature type="domain" description="EGF-like" evidence="6">
    <location>
        <begin position="809"/>
        <end position="849"/>
    </location>
</feature>
<comment type="caution">
    <text evidence="4">Lacks conserved residue(s) required for the propagation of feature annotation.</text>
</comment>
<dbReference type="AlphaFoldDB" id="A0A0K0ERA7"/>
<organism evidence="10">
    <name type="scientific">Strongyloides stercoralis</name>
    <name type="common">Threadworm</name>
    <dbReference type="NCBI Taxonomy" id="6248"/>
    <lineage>
        <taxon>Eukaryota</taxon>
        <taxon>Metazoa</taxon>
        <taxon>Ecdysozoa</taxon>
        <taxon>Nematoda</taxon>
        <taxon>Chromadorea</taxon>
        <taxon>Rhabditida</taxon>
        <taxon>Tylenchina</taxon>
        <taxon>Panagrolaimomorpha</taxon>
        <taxon>Strongyloidoidea</taxon>
        <taxon>Strongyloididae</taxon>
        <taxon>Strongyloides</taxon>
    </lineage>
</organism>
<comment type="subcellular location">
    <subcellularLocation>
        <location evidence="1">Secreted</location>
    </subcellularLocation>
</comment>
<dbReference type="InterPro" id="IPR057086">
    <property type="entry name" value="GBD_Irg-7_N"/>
</dbReference>
<evidence type="ECO:0000313" key="10">
    <source>
        <dbReference type="WBParaSite" id="SSTP_0001199000.1"/>
    </source>
</evidence>
<dbReference type="InterPro" id="IPR053295">
    <property type="entry name" value="Innate_immunity_reg"/>
</dbReference>
<evidence type="ECO:0000256" key="1">
    <source>
        <dbReference type="ARBA" id="ARBA00004613"/>
    </source>
</evidence>
<dbReference type="PROSITE" id="PS01186">
    <property type="entry name" value="EGF_2"/>
    <property type="match status" value="1"/>
</dbReference>
<dbReference type="STRING" id="6248.A0A0K0ERA7"/>
<dbReference type="InterPro" id="IPR016187">
    <property type="entry name" value="CTDL_fold"/>
</dbReference>
<dbReference type="WBParaSite" id="TCONS_00000708.p1">
    <property type="protein sequence ID" value="TCONS_00000708.p1"/>
    <property type="gene ID" value="XLOC_000685"/>
</dbReference>
<dbReference type="SMART" id="SM00034">
    <property type="entry name" value="CLECT"/>
    <property type="match status" value="1"/>
</dbReference>
<dbReference type="InterPro" id="IPR002035">
    <property type="entry name" value="VWF_A"/>
</dbReference>
<sequence>MILSKKYTYFVLFFTLFIFLINLNNAENEDLKLIKKLEKTWDIKKEAIINEDILKPIEREYDKVGSINGGFGCQQPGYTGQYCEYPICESSNNKHYDRDTVSVLVDFIHQPSCGKATPLFVDVSMFSFTIEIHADTYPQPDINIYDKNGTIVPPFSIDKTDPTKSIYQYQPQTPGVYQIIPETNSQVKSCFIYVSAIANSHVDIGFIPSTQYDKLPSDRSDFPQSNPYYNQLNTIVAHTINVRQPGHISTFFIFKDYNIISRPQKVNIRYGCEFDYYYNSLFCYENDYYFLKIEGYDYYGNSFSRIKAFVCLLNSNPPVPPTTPGPSSPKSCKNNGTLVKNNDGTSYCYCKNLFTSYDCSTRICLNNGVLLDDGTCLCNENFSGEHCEDIKCSPDSGYIPTQYINRPIFVIRTRQSMNSYTSQIIRQIRQIARDLENVQNEWFENFGVVTFNNNGSTFEYNSFDSVESFISYLNKISNSINTDGSCNDAVFSSITAAIEEFQPGGTSPIYVLTDALPSDLNYFDNINQLNSYYSAPIYFFVFQQSNCNPIDFYSQEYKKMEKLSEIFSGLVFPIYSNESTRFGQIFYNIMLNTYFKSELMYGNDVDTCVNLKHINTLAIDSQFDKLIIITTGNNLDVQLVTPEGDSKDVIPLYKLSHISVWNYAGLHSGQWQFSIIPHDTITSCSIRVYAVISPYGQLFAPYYKLRWGLTSDLNLDAPIKQPLVGMRNSLVAHLDNYNPIDSSKIDAELIIHSKKENGKNMSFASNGLWRDGCNYQIYFSQFECYIPDETLYFTIFVKDANNFNLQRAGSMYCASLHPTQKPPSSCYNGGFMLNNTCICPPMYTGKYCETPVCYNGGTPLSNHCSCPPLVIGDFCEMLTCEAEEETPEPFNKQQSLTFLLDITSTNSLLLKQLSIYCDVMLRDILSHDLEYIDTIYVYGFDEGSMAVPIGITDVDNLEMVNEFFSYAYNISLSASKSCVKGNVWQALNLARMMSEPNSQIFLFQSTLPLEDGSIIPVLSNKVQDQFIKNGLTLTSYIGAVGKSKYYCNGGPNSFKNIQELSEKTYQGDFLEVTSNDYMNIPKVIPSFVSSSIVYKKLYNDCKNNCSLYFPIDSRTQNLQVKVKGNVGGYSVTLIMPNQSIDTSSYGLIEDDLTGLTIIESRKECDEDWESLGPQYCMKYISKPSTWVDAHDYCLQNKAFLVDDMYPAKDSYLTRYQDEFNISNVWIGLTSLIPYSRGDWSWNRDPLPSVLLSPNLYHNWNPKADLNDPNKKCAYKAREWNTDDCTSLKPFICQKHKYQDDFSPYISETENLPPGIWNVYVTSTGLTTIEIRVQSKFRIHNGFLTDIHGDKVSVFGNSYSNNLRLGVHVNLINNNFLNTYIVNSRMFLFDNNTMIQAANYQPRELCTYQYISEIISCGDPEQSYESFYAITTGLDELGYTIQRYTTHTCVKEVKKCHHGVKYGGECYCDDDWTGELCNIPICQNNGTYNRNTNTCKCQIGYSGDTCNMPICFNRSLNKISRNGKIFALVIENTKRNLVAINSLRQNISSILKNVNRQWIVEYIYVLFDSKSKNPTTKRFYNVDDYVSSIQTIAPYDDTTSCNLPIFNALSTAIQQLDQQQSVIYIVTSSMPSDINNEFEFEKNLVKYGPQFFYHAIADEGDCFGNIHSDVYLRIQEYTIGSGGNLLTTSGEKLGLAFSVIYPSLYHGTPLSNPALYNTSCQNGLTLYVHVDKNISDVYFYIYGQYPTLTIISPTNQTLNPITLFSEQNGSPYRLYIYKITYLDDFGIYTINLLDNGPCHTQIRAVGSSELYYGFVPSDVTFPDIGKHLDNATTVPMNDYNQFVGSIVGDKASLTYVQMYNIDTHEYEYLKFYRRNNCTYNYYSDPFKCSSGKILLKFYAQDDSGFTIVREGMTMCINIIVPPTYGPTIETTTSSTNASTTPSLVFNTKSDIYLINDVSSNVPADKYAYTLTNFLIQFFSNFKISPNYVNVAFSAVPGDGNVYFSNPTFNTYFGIITLNSSINNSYYPIDPPQTPGQSYLYEALQMADNSNFLNTGYNPNYKPHIIIYLTTKSSPDNNAINESQNVKRNGKFKIIAIAYQPSNNTDALKRMSDCFYEAENEENLSNLSSKLANQVKIASDNGNEYQC</sequence>
<feature type="domain" description="C-type lectin" evidence="7">
    <location>
        <begin position="1175"/>
        <end position="1293"/>
    </location>
</feature>
<dbReference type="InterPro" id="IPR057085">
    <property type="entry name" value="Ig_Irg-7"/>
</dbReference>
<feature type="signal peptide" evidence="5">
    <location>
        <begin position="1"/>
        <end position="26"/>
    </location>
</feature>
<proteinExistence type="predicted"/>
<evidence type="ECO:0000256" key="3">
    <source>
        <dbReference type="ARBA" id="ARBA00022729"/>
    </source>
</evidence>
<keyword evidence="2" id="KW-0964">Secreted</keyword>
<dbReference type="PANTHER" id="PTHR47324">
    <property type="entry name" value="PROTEIN IRG-7-RELATED"/>
    <property type="match status" value="1"/>
</dbReference>
<keyword evidence="4" id="KW-1015">Disulfide bond</keyword>
<evidence type="ECO:0000256" key="4">
    <source>
        <dbReference type="PROSITE-ProRule" id="PRU00076"/>
    </source>
</evidence>
<dbReference type="Proteomes" id="UP000035681">
    <property type="component" value="Unplaced"/>
</dbReference>
<dbReference type="SMART" id="SM00604">
    <property type="entry name" value="MD"/>
    <property type="match status" value="2"/>
</dbReference>
<dbReference type="InterPro" id="IPR000742">
    <property type="entry name" value="EGF"/>
</dbReference>
<dbReference type="PROSITE" id="PS50234">
    <property type="entry name" value="VWFA"/>
    <property type="match status" value="1"/>
</dbReference>
<keyword evidence="4" id="KW-0245">EGF-like domain</keyword>
<dbReference type="SUPFAM" id="SSF53300">
    <property type="entry name" value="vWA-like"/>
    <property type="match status" value="2"/>
</dbReference>
<dbReference type="InterPro" id="IPR001304">
    <property type="entry name" value="C-type_lectin-like"/>
</dbReference>
<keyword evidence="9" id="KW-1185">Reference proteome</keyword>
<dbReference type="CDD" id="cd00037">
    <property type="entry name" value="CLECT"/>
    <property type="match status" value="1"/>
</dbReference>
<protein>
    <submittedName>
        <fullName evidence="10 11">EGF-like domain-containing protein</fullName>
    </submittedName>
</protein>
<dbReference type="InterPro" id="IPR036465">
    <property type="entry name" value="vWFA_dom_sf"/>
</dbReference>
<accession>A0A0K0ERA7</accession>
<dbReference type="SMART" id="SM00181">
    <property type="entry name" value="EGF"/>
    <property type="match status" value="3"/>
</dbReference>
<dbReference type="Pfam" id="PF00092">
    <property type="entry name" value="VWA"/>
    <property type="match status" value="1"/>
</dbReference>
<dbReference type="Pfam" id="PF00059">
    <property type="entry name" value="Lectin_C"/>
    <property type="match status" value="1"/>
</dbReference>
<dbReference type="Gene3D" id="2.10.25.10">
    <property type="entry name" value="Laminin"/>
    <property type="match status" value="3"/>
</dbReference>
<dbReference type="Pfam" id="PF25106">
    <property type="entry name" value="VWA_4"/>
    <property type="match status" value="1"/>
</dbReference>
<dbReference type="PANTHER" id="PTHR47324:SF1">
    <property type="entry name" value="EGF-LIKE DOMAIN-CONTAINING PROTEIN-RELATED"/>
    <property type="match status" value="1"/>
</dbReference>
<feature type="domain" description="EGF-like" evidence="6">
    <location>
        <begin position="1472"/>
        <end position="1506"/>
    </location>
</feature>
<feature type="disulfide bond" evidence="4">
    <location>
        <begin position="1496"/>
        <end position="1505"/>
    </location>
</feature>
<dbReference type="WBParaSite" id="SSTP_0001199000.1">
    <property type="protein sequence ID" value="SSTP_0001199000.1"/>
    <property type="gene ID" value="SSTP_0001199000"/>
</dbReference>
<evidence type="ECO:0000313" key="11">
    <source>
        <dbReference type="WBParaSite" id="TCONS_00000708.p1"/>
    </source>
</evidence>
<dbReference type="Gene3D" id="3.10.100.10">
    <property type="entry name" value="Mannose-Binding Protein A, subunit A"/>
    <property type="match status" value="1"/>
</dbReference>
<evidence type="ECO:0000259" key="8">
    <source>
        <dbReference type="PROSITE" id="PS50234"/>
    </source>
</evidence>
<feature type="disulfide bond" evidence="4">
    <location>
        <begin position="378"/>
        <end position="387"/>
    </location>
</feature>
<dbReference type="Pfam" id="PF23623">
    <property type="entry name" value="GBD_IRG7_N"/>
    <property type="match status" value="1"/>
</dbReference>
<dbReference type="InterPro" id="IPR016186">
    <property type="entry name" value="C-type_lectin-like/link_sf"/>
</dbReference>
<dbReference type="Gene3D" id="3.40.50.410">
    <property type="entry name" value="von Willebrand factor, type A domain"/>
    <property type="match status" value="1"/>
</dbReference>
<evidence type="ECO:0000259" key="6">
    <source>
        <dbReference type="PROSITE" id="PS50026"/>
    </source>
</evidence>
<dbReference type="Pfam" id="PF24415">
    <property type="entry name" value="Ig_Irg-7"/>
    <property type="match status" value="2"/>
</dbReference>
<evidence type="ECO:0000259" key="7">
    <source>
        <dbReference type="PROSITE" id="PS50041"/>
    </source>
</evidence>
<dbReference type="SUPFAM" id="SSF56436">
    <property type="entry name" value="C-type lectin-like"/>
    <property type="match status" value="1"/>
</dbReference>
<keyword evidence="3 5" id="KW-0732">Signal</keyword>
<dbReference type="InterPro" id="IPR056861">
    <property type="entry name" value="HMCN1-like_VWA"/>
</dbReference>
<evidence type="ECO:0000313" key="9">
    <source>
        <dbReference type="Proteomes" id="UP000035681"/>
    </source>
</evidence>
<dbReference type="PROSITE" id="PS50041">
    <property type="entry name" value="C_TYPE_LECTIN_2"/>
    <property type="match status" value="1"/>
</dbReference>
<name>A0A0K0ERA7_STRER</name>
<feature type="domain" description="EGF-like" evidence="6">
    <location>
        <begin position="355"/>
        <end position="388"/>
    </location>
</feature>
<feature type="chain" id="PRO_5005328511" evidence="5">
    <location>
        <begin position="27"/>
        <end position="2145"/>
    </location>
</feature>
<evidence type="ECO:0000256" key="5">
    <source>
        <dbReference type="SAM" id="SignalP"/>
    </source>
</evidence>
<feature type="domain" description="VWFA" evidence="8">
    <location>
        <begin position="1949"/>
        <end position="2133"/>
    </location>
</feature>
<evidence type="ECO:0000256" key="2">
    <source>
        <dbReference type="ARBA" id="ARBA00022525"/>
    </source>
</evidence>
<dbReference type="PROSITE" id="PS00022">
    <property type="entry name" value="EGF_1"/>
    <property type="match status" value="3"/>
</dbReference>
<feature type="disulfide bond" evidence="4">
    <location>
        <begin position="839"/>
        <end position="848"/>
    </location>
</feature>